<evidence type="ECO:0000256" key="10">
    <source>
        <dbReference type="RuleBase" id="RU003915"/>
    </source>
</evidence>
<dbReference type="OrthoDB" id="9808891at2"/>
<dbReference type="SUPFAM" id="SSF54534">
    <property type="entry name" value="FKBP-like"/>
    <property type="match status" value="1"/>
</dbReference>
<dbReference type="GO" id="GO:0005737">
    <property type="term" value="C:cytoplasm"/>
    <property type="evidence" value="ECO:0007669"/>
    <property type="project" value="UniProtKB-SubCell"/>
</dbReference>
<dbReference type="STRING" id="96561.Dole_0656"/>
<comment type="similarity">
    <text evidence="3 10">Belongs to the FKBP-type PPIase family.</text>
</comment>
<gene>
    <name evidence="12" type="ordered locus">Dole_0656</name>
</gene>
<evidence type="ECO:0000256" key="5">
    <source>
        <dbReference type="ARBA" id="ARBA00023110"/>
    </source>
</evidence>
<keyword evidence="7 9" id="KW-0413">Isomerase</keyword>
<dbReference type="RefSeq" id="WP_012174085.1">
    <property type="nucleotide sequence ID" value="NC_009943.1"/>
</dbReference>
<keyword evidence="13" id="KW-1185">Reference proteome</keyword>
<evidence type="ECO:0000256" key="6">
    <source>
        <dbReference type="ARBA" id="ARBA00023186"/>
    </source>
</evidence>
<dbReference type="EC" id="5.2.1.8" evidence="10"/>
<dbReference type="PROSITE" id="PS50059">
    <property type="entry name" value="FKBP_PPIASE"/>
    <property type="match status" value="1"/>
</dbReference>
<keyword evidence="4" id="KW-0963">Cytoplasm</keyword>
<evidence type="ECO:0000259" key="11">
    <source>
        <dbReference type="PROSITE" id="PS50059"/>
    </source>
</evidence>
<dbReference type="Gene3D" id="3.10.50.40">
    <property type="match status" value="1"/>
</dbReference>
<sequence>MTQAQNGNTVKVHYTGKLENGEIFDSSEGRDPLEFTIGQGQMIPGFEAAVIGMKAGETKTAEKVPADQAYAYHEELVMEVGRDQIPENLSTEVGQRLQAQQPDGQVLVVEIVAATDDTVTLDANHPLAGKDLYFDLEVVEVS</sequence>
<feature type="domain" description="PPIase FKBP-type" evidence="11">
    <location>
        <begin position="7"/>
        <end position="57"/>
    </location>
</feature>
<organism evidence="12 13">
    <name type="scientific">Desulfosudis oleivorans (strain DSM 6200 / JCM 39069 / Hxd3)</name>
    <name type="common">Desulfococcus oleovorans</name>
    <dbReference type="NCBI Taxonomy" id="96561"/>
    <lineage>
        <taxon>Bacteria</taxon>
        <taxon>Pseudomonadati</taxon>
        <taxon>Thermodesulfobacteriota</taxon>
        <taxon>Desulfobacteria</taxon>
        <taxon>Desulfobacterales</taxon>
        <taxon>Desulfosudaceae</taxon>
        <taxon>Desulfosudis</taxon>
    </lineage>
</organism>
<evidence type="ECO:0000313" key="12">
    <source>
        <dbReference type="EMBL" id="ABW66466.1"/>
    </source>
</evidence>
<dbReference type="HOGENOM" id="CLU_098197_2_1_7"/>
<dbReference type="eggNOG" id="COG1047">
    <property type="taxonomic scope" value="Bacteria"/>
</dbReference>
<comment type="subcellular location">
    <subcellularLocation>
        <location evidence="2">Cytoplasm</location>
    </subcellularLocation>
</comment>
<keyword evidence="5 9" id="KW-0697">Rotamase</keyword>
<dbReference type="KEGG" id="dol:Dole_0656"/>
<dbReference type="InterPro" id="IPR001179">
    <property type="entry name" value="PPIase_FKBP_dom"/>
</dbReference>
<evidence type="ECO:0000256" key="2">
    <source>
        <dbReference type="ARBA" id="ARBA00004496"/>
    </source>
</evidence>
<evidence type="ECO:0000256" key="9">
    <source>
        <dbReference type="PROSITE-ProRule" id="PRU00277"/>
    </source>
</evidence>
<dbReference type="EMBL" id="CP000859">
    <property type="protein sequence ID" value="ABW66466.1"/>
    <property type="molecule type" value="Genomic_DNA"/>
</dbReference>
<dbReference type="PANTHER" id="PTHR47861:SF3">
    <property type="entry name" value="FKBP-TYPE PEPTIDYL-PROLYL CIS-TRANS ISOMERASE SLYD"/>
    <property type="match status" value="1"/>
</dbReference>
<dbReference type="GO" id="GO:0042026">
    <property type="term" value="P:protein refolding"/>
    <property type="evidence" value="ECO:0007669"/>
    <property type="project" value="UniProtKB-ARBA"/>
</dbReference>
<dbReference type="Pfam" id="PF00254">
    <property type="entry name" value="FKBP_C"/>
    <property type="match status" value="1"/>
</dbReference>
<proteinExistence type="inferred from homology"/>
<evidence type="ECO:0000256" key="7">
    <source>
        <dbReference type="ARBA" id="ARBA00023235"/>
    </source>
</evidence>
<protein>
    <recommendedName>
        <fullName evidence="10">Peptidyl-prolyl cis-trans isomerase</fullName>
        <ecNumber evidence="10">5.2.1.8</ecNumber>
    </recommendedName>
</protein>
<comment type="catalytic activity">
    <reaction evidence="1 9 10">
        <text>[protein]-peptidylproline (omega=180) = [protein]-peptidylproline (omega=0)</text>
        <dbReference type="Rhea" id="RHEA:16237"/>
        <dbReference type="Rhea" id="RHEA-COMP:10747"/>
        <dbReference type="Rhea" id="RHEA-COMP:10748"/>
        <dbReference type="ChEBI" id="CHEBI:83833"/>
        <dbReference type="ChEBI" id="CHEBI:83834"/>
        <dbReference type="EC" id="5.2.1.8"/>
    </reaction>
</comment>
<dbReference type="AlphaFoldDB" id="A8ZUQ3"/>
<dbReference type="GO" id="GO:0003755">
    <property type="term" value="F:peptidyl-prolyl cis-trans isomerase activity"/>
    <property type="evidence" value="ECO:0007669"/>
    <property type="project" value="UniProtKB-UniRule"/>
</dbReference>
<evidence type="ECO:0000256" key="8">
    <source>
        <dbReference type="ARBA" id="ARBA00037071"/>
    </source>
</evidence>
<evidence type="ECO:0000256" key="1">
    <source>
        <dbReference type="ARBA" id="ARBA00000971"/>
    </source>
</evidence>
<dbReference type="Proteomes" id="UP000008561">
    <property type="component" value="Chromosome"/>
</dbReference>
<dbReference type="PANTHER" id="PTHR47861">
    <property type="entry name" value="FKBP-TYPE PEPTIDYL-PROLYL CIS-TRANS ISOMERASE SLYD"/>
    <property type="match status" value="1"/>
</dbReference>
<reference evidence="12 13" key="1">
    <citation type="submission" date="2007-10" db="EMBL/GenBank/DDBJ databases">
        <title>Complete sequence of Desulfococcus oleovorans Hxd3.</title>
        <authorList>
            <consortium name="US DOE Joint Genome Institute"/>
            <person name="Copeland A."/>
            <person name="Lucas S."/>
            <person name="Lapidus A."/>
            <person name="Barry K."/>
            <person name="Glavina del Rio T."/>
            <person name="Dalin E."/>
            <person name="Tice H."/>
            <person name="Pitluck S."/>
            <person name="Kiss H."/>
            <person name="Brettin T."/>
            <person name="Bruce D."/>
            <person name="Detter J.C."/>
            <person name="Han C."/>
            <person name="Schmutz J."/>
            <person name="Larimer F."/>
            <person name="Land M."/>
            <person name="Hauser L."/>
            <person name="Kyrpides N."/>
            <person name="Kim E."/>
            <person name="Wawrik B."/>
            <person name="Richardson P."/>
        </authorList>
    </citation>
    <scope>NUCLEOTIDE SEQUENCE [LARGE SCALE GENOMIC DNA]</scope>
    <source>
        <strain evidence="13">DSM 6200 / JCM 39069 / Hxd3</strain>
    </source>
</reference>
<evidence type="ECO:0000256" key="4">
    <source>
        <dbReference type="ARBA" id="ARBA00022490"/>
    </source>
</evidence>
<comment type="function">
    <text evidence="8">Also involved in hydrogenase metallocenter assembly, probably by participating in the nickel insertion step. This function in hydrogenase biosynthesis requires chaperone activity and the presence of the metal-binding domain, but not PPIase activity.</text>
</comment>
<name>A8ZUQ3_DESOH</name>
<evidence type="ECO:0000313" key="13">
    <source>
        <dbReference type="Proteomes" id="UP000008561"/>
    </source>
</evidence>
<accession>A8ZUQ3</accession>
<evidence type="ECO:0000256" key="3">
    <source>
        <dbReference type="ARBA" id="ARBA00006577"/>
    </source>
</evidence>
<dbReference type="InterPro" id="IPR046357">
    <property type="entry name" value="PPIase_dom_sf"/>
</dbReference>
<keyword evidence="6" id="KW-0143">Chaperone</keyword>